<sequence>MNGLISTGHWAVTVSLICFSFLLPSCATADESLNLVNPAPLIGITGVDDFMSDIEEPNASAAGAMGMQRFFTTKMVGALNNCVSQTGGVFVNWYSEFSLLPVSEEIEPLKMKTRIWDKERKGIFEAHYLLDKDKKYMRVSLDYYRINGEKVSPASINSLITTYQLNSLWTKLSEAMECDAQ</sequence>
<accession>A0ABU9SPZ2</accession>
<dbReference type="EMBL" id="JBBMQS010000001">
    <property type="protein sequence ID" value="MEM5495945.1"/>
    <property type="molecule type" value="Genomic_DNA"/>
</dbReference>
<evidence type="ECO:0000313" key="2">
    <source>
        <dbReference type="EMBL" id="MEM5495945.1"/>
    </source>
</evidence>
<organism evidence="2 3">
    <name type="scientific">Paraglaciecola mesophila</name>
    <dbReference type="NCBI Taxonomy" id="197222"/>
    <lineage>
        <taxon>Bacteria</taxon>
        <taxon>Pseudomonadati</taxon>
        <taxon>Pseudomonadota</taxon>
        <taxon>Gammaproteobacteria</taxon>
        <taxon>Alteromonadales</taxon>
        <taxon>Alteromonadaceae</taxon>
        <taxon>Paraglaciecola</taxon>
    </lineage>
</organism>
<evidence type="ECO:0008006" key="4">
    <source>
        <dbReference type="Google" id="ProtNLM"/>
    </source>
</evidence>
<dbReference type="Proteomes" id="UP001461163">
    <property type="component" value="Unassembled WGS sequence"/>
</dbReference>
<evidence type="ECO:0000313" key="3">
    <source>
        <dbReference type="Proteomes" id="UP001461163"/>
    </source>
</evidence>
<protein>
    <recommendedName>
        <fullName evidence="4">ABC-type transport auxiliary lipoprotein component domain-containing protein</fullName>
    </recommendedName>
</protein>
<reference evidence="2 3" key="1">
    <citation type="submission" date="2024-03" db="EMBL/GenBank/DDBJ databases">
        <title>Community enrichment and isolation of bacterial strains for fucoidan degradation.</title>
        <authorList>
            <person name="Sichert A."/>
        </authorList>
    </citation>
    <scope>NUCLEOTIDE SEQUENCE [LARGE SCALE GENOMIC DNA]</scope>
    <source>
        <strain evidence="2 3">AS12</strain>
    </source>
</reference>
<keyword evidence="1" id="KW-0732">Signal</keyword>
<dbReference type="RefSeq" id="WP_342880579.1">
    <property type="nucleotide sequence ID" value="NZ_JBBMQS010000001.1"/>
</dbReference>
<proteinExistence type="predicted"/>
<keyword evidence="3" id="KW-1185">Reference proteome</keyword>
<gene>
    <name evidence="2" type="ORF">WNY77_00910</name>
</gene>
<comment type="caution">
    <text evidence="2">The sequence shown here is derived from an EMBL/GenBank/DDBJ whole genome shotgun (WGS) entry which is preliminary data.</text>
</comment>
<feature type="chain" id="PRO_5046238386" description="ABC-type transport auxiliary lipoprotein component domain-containing protein" evidence="1">
    <location>
        <begin position="30"/>
        <end position="181"/>
    </location>
</feature>
<feature type="signal peptide" evidence="1">
    <location>
        <begin position="1"/>
        <end position="29"/>
    </location>
</feature>
<name>A0ABU9SPZ2_9ALTE</name>
<evidence type="ECO:0000256" key="1">
    <source>
        <dbReference type="SAM" id="SignalP"/>
    </source>
</evidence>